<dbReference type="AlphaFoldDB" id="A0A507DQJ9"/>
<dbReference type="PROSITE" id="PS51419">
    <property type="entry name" value="RAB"/>
    <property type="match status" value="1"/>
</dbReference>
<dbReference type="SMART" id="SM00174">
    <property type="entry name" value="RHO"/>
    <property type="match status" value="1"/>
</dbReference>
<dbReference type="InterPro" id="IPR027417">
    <property type="entry name" value="P-loop_NTPase"/>
</dbReference>
<accession>A0A507DQJ9</accession>
<evidence type="ECO:0000313" key="4">
    <source>
        <dbReference type="Proteomes" id="UP000317494"/>
    </source>
</evidence>
<dbReference type="STRING" id="286115.A0A507DQJ9"/>
<keyword evidence="4" id="KW-1185">Reference proteome</keyword>
<organism evidence="3 4">
    <name type="scientific">Synchytrium endobioticum</name>
    <dbReference type="NCBI Taxonomy" id="286115"/>
    <lineage>
        <taxon>Eukaryota</taxon>
        <taxon>Fungi</taxon>
        <taxon>Fungi incertae sedis</taxon>
        <taxon>Chytridiomycota</taxon>
        <taxon>Chytridiomycota incertae sedis</taxon>
        <taxon>Chytridiomycetes</taxon>
        <taxon>Synchytriales</taxon>
        <taxon>Synchytriaceae</taxon>
        <taxon>Synchytrium</taxon>
    </lineage>
</organism>
<dbReference type="PANTHER" id="PTHR47978">
    <property type="match status" value="1"/>
</dbReference>
<dbReference type="GO" id="GO:0005525">
    <property type="term" value="F:GTP binding"/>
    <property type="evidence" value="ECO:0007669"/>
    <property type="project" value="InterPro"/>
</dbReference>
<keyword evidence="1" id="KW-0547">Nucleotide-binding</keyword>
<dbReference type="Proteomes" id="UP000320475">
    <property type="component" value="Unassembled WGS sequence"/>
</dbReference>
<dbReference type="OrthoDB" id="9989112at2759"/>
<gene>
    <name evidence="2" type="ORF">SeLEV6574_g01160</name>
    <name evidence="3" type="ORF">SeMB42_g00557</name>
</gene>
<dbReference type="Proteomes" id="UP000317494">
    <property type="component" value="Unassembled WGS sequence"/>
</dbReference>
<dbReference type="Gene3D" id="3.40.50.300">
    <property type="entry name" value="P-loop containing nucleotide triphosphate hydrolases"/>
    <property type="match status" value="1"/>
</dbReference>
<proteinExistence type="predicted"/>
<evidence type="ECO:0000313" key="2">
    <source>
        <dbReference type="EMBL" id="TPX49979.1"/>
    </source>
</evidence>
<dbReference type="SUPFAM" id="SSF52540">
    <property type="entry name" value="P-loop containing nucleoside triphosphate hydrolases"/>
    <property type="match status" value="1"/>
</dbReference>
<evidence type="ECO:0008006" key="6">
    <source>
        <dbReference type="Google" id="ProtNLM"/>
    </source>
</evidence>
<reference evidence="4 5" key="1">
    <citation type="journal article" date="2019" name="Sci. Rep.">
        <title>Comparative genomics of chytrid fungi reveal insights into the obligate biotrophic and pathogenic lifestyle of Synchytrium endobioticum.</title>
        <authorList>
            <person name="van de Vossenberg B.T.L.H."/>
            <person name="Warris S."/>
            <person name="Nguyen H.D.T."/>
            <person name="van Gent-Pelzer M.P.E."/>
            <person name="Joly D.L."/>
            <person name="van de Geest H.C."/>
            <person name="Bonants P.J.M."/>
            <person name="Smith D.S."/>
            <person name="Levesque C.A."/>
            <person name="van der Lee T.A.J."/>
        </authorList>
    </citation>
    <scope>NUCLEOTIDE SEQUENCE [LARGE SCALE GENOMIC DNA]</scope>
    <source>
        <strain evidence="2 5">LEV6574</strain>
        <strain evidence="3 4">MB42</strain>
    </source>
</reference>
<name>A0A507DQJ9_9FUNG</name>
<dbReference type="GO" id="GO:0003924">
    <property type="term" value="F:GTPase activity"/>
    <property type="evidence" value="ECO:0007669"/>
    <property type="project" value="InterPro"/>
</dbReference>
<dbReference type="InterPro" id="IPR001806">
    <property type="entry name" value="Small_GTPase"/>
</dbReference>
<dbReference type="EMBL" id="QEAM01000024">
    <property type="protein sequence ID" value="TPX49979.1"/>
    <property type="molecule type" value="Genomic_DNA"/>
</dbReference>
<dbReference type="EMBL" id="QEAN01000011">
    <property type="protein sequence ID" value="TPX53923.1"/>
    <property type="molecule type" value="Genomic_DNA"/>
</dbReference>
<evidence type="ECO:0000313" key="5">
    <source>
        <dbReference type="Proteomes" id="UP000320475"/>
    </source>
</evidence>
<evidence type="ECO:0000256" key="1">
    <source>
        <dbReference type="ARBA" id="ARBA00022741"/>
    </source>
</evidence>
<dbReference type="PRINTS" id="PR00449">
    <property type="entry name" value="RASTRNSFRMNG"/>
</dbReference>
<sequence length="177" mass="20055">MDRERGHLPRSVPTQATSRRIKVLSLGDAGVGKSCLIKRYCEGKFVFEYIPTIGIDYGVKSATLEDEEIKVNFWDVAGDPVYFEVRNEFYRDINVAILVFDVGSKKSFQTLDKWVSELTSLSEENVSVFVVANKIDVPSREVPISDSQDYAASHNFRYFEVSALTGYQIFHQTLSHA</sequence>
<dbReference type="Pfam" id="PF00071">
    <property type="entry name" value="Ras"/>
    <property type="match status" value="1"/>
</dbReference>
<dbReference type="VEuPathDB" id="FungiDB:SeMB42_g00557"/>
<comment type="caution">
    <text evidence="3">The sequence shown here is derived from an EMBL/GenBank/DDBJ whole genome shotgun (WGS) entry which is preliminary data.</text>
</comment>
<dbReference type="NCBIfam" id="TIGR00231">
    <property type="entry name" value="small_GTP"/>
    <property type="match status" value="1"/>
</dbReference>
<dbReference type="SMART" id="SM00175">
    <property type="entry name" value="RAB"/>
    <property type="match status" value="1"/>
</dbReference>
<dbReference type="PROSITE" id="PS51421">
    <property type="entry name" value="RAS"/>
    <property type="match status" value="1"/>
</dbReference>
<dbReference type="InterPro" id="IPR005225">
    <property type="entry name" value="Small_GTP-bd"/>
</dbReference>
<dbReference type="SMART" id="SM00173">
    <property type="entry name" value="RAS"/>
    <property type="match status" value="1"/>
</dbReference>
<protein>
    <recommendedName>
        <fullName evidence="6">Small monomeric GTPase</fullName>
    </recommendedName>
</protein>
<dbReference type="FunFam" id="3.40.50.300:FF:001447">
    <property type="entry name" value="Ras-related protein Rab-1B"/>
    <property type="match status" value="1"/>
</dbReference>
<evidence type="ECO:0000313" key="3">
    <source>
        <dbReference type="EMBL" id="TPX53923.1"/>
    </source>
</evidence>